<dbReference type="InterPro" id="IPR004761">
    <property type="entry name" value="Spore_GerAB"/>
</dbReference>
<evidence type="ECO:0000313" key="11">
    <source>
        <dbReference type="EMBL" id="MFE8700145.1"/>
    </source>
</evidence>
<accession>A0ABW6KA51</accession>
<evidence type="ECO:0000259" key="9">
    <source>
        <dbReference type="Pfam" id="PF05504"/>
    </source>
</evidence>
<dbReference type="Pfam" id="PF05504">
    <property type="entry name" value="Spore_GerAC"/>
    <property type="match status" value="1"/>
</dbReference>
<feature type="domain" description="Spore germination protein N-terminal" evidence="10">
    <location>
        <begin position="361"/>
        <end position="543"/>
    </location>
</feature>
<keyword evidence="8" id="KW-1133">Transmembrane helix</keyword>
<keyword evidence="7" id="KW-0449">Lipoprotein</keyword>
<keyword evidence="8" id="KW-0812">Transmembrane</keyword>
<feature type="domain" description="Spore germination GerAC-like C-terminal" evidence="9">
    <location>
        <begin position="552"/>
        <end position="721"/>
    </location>
</feature>
<feature type="transmembrane region" description="Helical" evidence="8">
    <location>
        <begin position="194"/>
        <end position="211"/>
    </location>
</feature>
<dbReference type="NCBIfam" id="TIGR02887">
    <property type="entry name" value="spore_ger_x_C"/>
    <property type="match status" value="1"/>
</dbReference>
<dbReference type="PANTHER" id="PTHR35789:SF1">
    <property type="entry name" value="SPORE GERMINATION PROTEIN B3"/>
    <property type="match status" value="1"/>
</dbReference>
<evidence type="ECO:0000256" key="4">
    <source>
        <dbReference type="ARBA" id="ARBA00022729"/>
    </source>
</evidence>
<feature type="transmembrane region" description="Helical" evidence="8">
    <location>
        <begin position="153"/>
        <end position="174"/>
    </location>
</feature>
<evidence type="ECO:0000256" key="3">
    <source>
        <dbReference type="ARBA" id="ARBA00022544"/>
    </source>
</evidence>
<evidence type="ECO:0000256" key="2">
    <source>
        <dbReference type="ARBA" id="ARBA00007886"/>
    </source>
</evidence>
<sequence length="728" mass="81497">MKNFEYGDKYITEKEIAYAVPSMVIGVGILTLPRLLATTTKTDGYIALLVAGGLSIIITWLIAALPSRFPGQSFYSYTGRIATKPVALLLTIGISLYFLALTSYLIRVVSMVAKQYLFDITPLEVIAFLFLLIIIYGGAGGSIGVLRLNLMFVPIILLISFTVVLFNIGLMEFQNLYPFLKSDLKSYFVGIKDSHFAFAGTGILLFYISLVKQPIKVPKYAGLSMVIPTILYLIIHLSCILVFSYSVTGTLLYPTIELAKEVQIPGGFFERFESIFFTVWIMAIFNTTLMAFDISILALSSVVTSWSRMTWIYILSPIAFVMAMLPQNFNAVSLFGNFLSYVGMGLTQAIPILLLVTGCWDRVEIEERGFVVGMAIDLIENENKDGTDQYEVTFQYVIPAGFGYTQGGGAQEAFKNVTETGESLHEIGKELAIEVSRSPYYEHLQLVVISEDVAKSEGALENILDFLIRDHEMRRSTKVVISKGEPAIKILETEPKVEKLPTMYIDSILENHFKTAKLLMPTVVGDLHENLLQENNFVIPSIRTKDDLIKVDGGAVFKGLSNKLIGFIDENEVMGLNFIVSEVKGGTIKTNYKNSLVVYEIERADSKVEPIVKSEDNVEFTIKIKTEGKIVQSFKPVDFLNQKEIDQIEKALEKSLESTVKNTIERTQKEIKVDILGLNRILEHKRYDSWQKMKKHWDKGEGTFPTAKINIDTNVIIRTTGTSTKTTN</sequence>
<evidence type="ECO:0000256" key="8">
    <source>
        <dbReference type="SAM" id="Phobius"/>
    </source>
</evidence>
<keyword evidence="6" id="KW-0564">Palmitate</keyword>
<organism evidence="11 12">
    <name type="scientific">Cytobacillus spartinae</name>
    <dbReference type="NCBI Taxonomy" id="3299023"/>
    <lineage>
        <taxon>Bacteria</taxon>
        <taxon>Bacillati</taxon>
        <taxon>Bacillota</taxon>
        <taxon>Bacilli</taxon>
        <taxon>Bacillales</taxon>
        <taxon>Bacillaceae</taxon>
        <taxon>Cytobacillus</taxon>
    </lineage>
</organism>
<dbReference type="InterPro" id="IPR038501">
    <property type="entry name" value="Spore_GerAC_C_sf"/>
</dbReference>
<dbReference type="InterPro" id="IPR008844">
    <property type="entry name" value="Spore_GerAC-like"/>
</dbReference>
<keyword evidence="12" id="KW-1185">Reference proteome</keyword>
<dbReference type="RefSeq" id="WP_389358948.1">
    <property type="nucleotide sequence ID" value="NZ_JBIACK010000001.1"/>
</dbReference>
<gene>
    <name evidence="11" type="ORF">ACFYKX_05840</name>
</gene>
<name>A0ABW6KA51_9BACI</name>
<feature type="transmembrane region" description="Helical" evidence="8">
    <location>
        <begin position="86"/>
        <end position="106"/>
    </location>
</feature>
<dbReference type="Gene3D" id="6.20.190.10">
    <property type="entry name" value="Nutrient germinant receptor protein C, domain 1"/>
    <property type="match status" value="1"/>
</dbReference>
<evidence type="ECO:0000256" key="5">
    <source>
        <dbReference type="ARBA" id="ARBA00023136"/>
    </source>
</evidence>
<dbReference type="NCBIfam" id="TIGR00912">
    <property type="entry name" value="2A0309"/>
    <property type="match status" value="1"/>
</dbReference>
<dbReference type="InterPro" id="IPR057336">
    <property type="entry name" value="GerAC_N"/>
</dbReference>
<feature type="transmembrane region" description="Helical" evidence="8">
    <location>
        <begin position="275"/>
        <end position="299"/>
    </location>
</feature>
<reference evidence="11 12" key="1">
    <citation type="submission" date="2024-08" db="EMBL/GenBank/DDBJ databases">
        <title>Two novel Cytobacillus novel species.</title>
        <authorList>
            <person name="Liu G."/>
        </authorList>
    </citation>
    <scope>NUCLEOTIDE SEQUENCE [LARGE SCALE GENOMIC DNA]</scope>
    <source>
        <strain evidence="11 12">FJAT-54145</strain>
    </source>
</reference>
<keyword evidence="4" id="KW-0732">Signal</keyword>
<comment type="caution">
    <text evidence="11">The sequence shown here is derived from an EMBL/GenBank/DDBJ whole genome shotgun (WGS) entry which is preliminary data.</text>
</comment>
<dbReference type="PANTHER" id="PTHR35789">
    <property type="entry name" value="SPORE GERMINATION PROTEIN B3"/>
    <property type="match status" value="1"/>
</dbReference>
<feature type="transmembrane region" description="Helical" evidence="8">
    <location>
        <begin position="45"/>
        <end position="65"/>
    </location>
</feature>
<evidence type="ECO:0000256" key="1">
    <source>
        <dbReference type="ARBA" id="ARBA00004635"/>
    </source>
</evidence>
<evidence type="ECO:0000256" key="6">
    <source>
        <dbReference type="ARBA" id="ARBA00023139"/>
    </source>
</evidence>
<keyword evidence="5 8" id="KW-0472">Membrane</keyword>
<evidence type="ECO:0000259" key="10">
    <source>
        <dbReference type="Pfam" id="PF25198"/>
    </source>
</evidence>
<feature type="transmembrane region" description="Helical" evidence="8">
    <location>
        <begin position="16"/>
        <end position="33"/>
    </location>
</feature>
<feature type="transmembrane region" description="Helical" evidence="8">
    <location>
        <begin position="126"/>
        <end position="146"/>
    </location>
</feature>
<protein>
    <submittedName>
        <fullName evidence="11">Ger(X)C family spore germination protein</fullName>
    </submittedName>
</protein>
<dbReference type="InterPro" id="IPR046953">
    <property type="entry name" value="Spore_GerAC-like_C"/>
</dbReference>
<evidence type="ECO:0000256" key="7">
    <source>
        <dbReference type="ARBA" id="ARBA00023288"/>
    </source>
</evidence>
<dbReference type="Proteomes" id="UP001601059">
    <property type="component" value="Unassembled WGS sequence"/>
</dbReference>
<comment type="similarity">
    <text evidence="2">Belongs to the GerABKC lipoprotein family.</text>
</comment>
<comment type="subcellular location">
    <subcellularLocation>
        <location evidence="1">Membrane</location>
        <topology evidence="1">Lipid-anchor</topology>
    </subcellularLocation>
</comment>
<proteinExistence type="inferred from homology"/>
<dbReference type="Gene3D" id="3.30.300.210">
    <property type="entry name" value="Nutrient germinant receptor protein C, domain 3"/>
    <property type="match status" value="1"/>
</dbReference>
<feature type="transmembrane region" description="Helical" evidence="8">
    <location>
        <begin position="311"/>
        <end position="329"/>
    </location>
</feature>
<keyword evidence="3" id="KW-0309">Germination</keyword>
<feature type="transmembrane region" description="Helical" evidence="8">
    <location>
        <begin position="223"/>
        <end position="245"/>
    </location>
</feature>
<dbReference type="Pfam" id="PF25198">
    <property type="entry name" value="Spore_GerAC_N"/>
    <property type="match status" value="1"/>
</dbReference>
<dbReference type="Pfam" id="PF03845">
    <property type="entry name" value="Spore_permease"/>
    <property type="match status" value="1"/>
</dbReference>
<dbReference type="EMBL" id="JBIACK010000001">
    <property type="protein sequence ID" value="MFE8700145.1"/>
    <property type="molecule type" value="Genomic_DNA"/>
</dbReference>
<evidence type="ECO:0000313" key="12">
    <source>
        <dbReference type="Proteomes" id="UP001601059"/>
    </source>
</evidence>